<evidence type="ECO:0000256" key="4">
    <source>
        <dbReference type="ARBA" id="ARBA00023052"/>
    </source>
</evidence>
<evidence type="ECO:0000256" key="6">
    <source>
        <dbReference type="ARBA" id="ARBA00051231"/>
    </source>
</evidence>
<protein>
    <recommendedName>
        <fullName evidence="7">Pyruvate dehydrogenase E1 component subunit alpha</fullName>
        <ecNumber evidence="7">1.2.4.1</ecNumber>
    </recommendedName>
</protein>
<dbReference type="PANTHER" id="PTHR11516">
    <property type="entry name" value="PYRUVATE DEHYDROGENASE E1 COMPONENT, ALPHA SUBUNIT BACTERIAL AND ORGANELLAR"/>
    <property type="match status" value="1"/>
</dbReference>
<gene>
    <name evidence="10" type="ORF">ALC60_03939</name>
</gene>
<evidence type="ECO:0000313" key="11">
    <source>
        <dbReference type="Proteomes" id="UP000075809"/>
    </source>
</evidence>
<name>A0A151X9U6_9HYME</name>
<evidence type="ECO:0000256" key="1">
    <source>
        <dbReference type="ARBA" id="ARBA00001964"/>
    </source>
</evidence>
<keyword evidence="3 7" id="KW-0560">Oxidoreductase</keyword>
<dbReference type="InterPro" id="IPR050642">
    <property type="entry name" value="PDH_E1_Alpha_Subunit"/>
</dbReference>
<proteinExistence type="predicted"/>
<evidence type="ECO:0000313" key="10">
    <source>
        <dbReference type="EMBL" id="KYQ57133.1"/>
    </source>
</evidence>
<dbReference type="Gene3D" id="3.40.50.970">
    <property type="match status" value="1"/>
</dbReference>
<dbReference type="GO" id="GO:0004739">
    <property type="term" value="F:pyruvate dehydrogenase (acetyl-transferring) activity"/>
    <property type="evidence" value="ECO:0007669"/>
    <property type="project" value="UniProtKB-UniRule"/>
</dbReference>
<evidence type="ECO:0000256" key="3">
    <source>
        <dbReference type="ARBA" id="ARBA00023002"/>
    </source>
</evidence>
<feature type="region of interest" description="Disordered" evidence="8">
    <location>
        <begin position="126"/>
        <end position="174"/>
    </location>
</feature>
<dbReference type="InterPro" id="IPR017597">
    <property type="entry name" value="Pyrv_DH_E1_asu_subgrp-y"/>
</dbReference>
<reference evidence="10 11" key="1">
    <citation type="submission" date="2015-09" db="EMBL/GenBank/DDBJ databases">
        <title>Trachymyrmex zeteki WGS genome.</title>
        <authorList>
            <person name="Nygaard S."/>
            <person name="Hu H."/>
            <person name="Boomsma J."/>
            <person name="Zhang G."/>
        </authorList>
    </citation>
    <scope>NUCLEOTIDE SEQUENCE [LARGE SCALE GENOMIC DNA]</scope>
    <source>
        <strain evidence="10">Tzet28-1</strain>
        <tissue evidence="10">Whole body</tissue>
    </source>
</reference>
<feature type="domain" description="Dehydrogenase E1 component" evidence="9">
    <location>
        <begin position="933"/>
        <end position="1226"/>
    </location>
</feature>
<feature type="region of interest" description="Disordered" evidence="8">
    <location>
        <begin position="1"/>
        <end position="20"/>
    </location>
</feature>
<comment type="catalytic activity">
    <reaction evidence="6 7">
        <text>N(6)-[(R)-lipoyl]-L-lysyl-[protein] + pyruvate + H(+) = N(6)-[(R)-S(8)-acetyldihydrolipoyl]-L-lysyl-[protein] + CO2</text>
        <dbReference type="Rhea" id="RHEA:19189"/>
        <dbReference type="Rhea" id="RHEA-COMP:10474"/>
        <dbReference type="Rhea" id="RHEA-COMP:10478"/>
        <dbReference type="ChEBI" id="CHEBI:15361"/>
        <dbReference type="ChEBI" id="CHEBI:15378"/>
        <dbReference type="ChEBI" id="CHEBI:16526"/>
        <dbReference type="ChEBI" id="CHEBI:83099"/>
        <dbReference type="ChEBI" id="CHEBI:83111"/>
        <dbReference type="EC" id="1.2.4.1"/>
    </reaction>
</comment>
<evidence type="ECO:0000256" key="7">
    <source>
        <dbReference type="RuleBase" id="RU361139"/>
    </source>
</evidence>
<organism evidence="10 11">
    <name type="scientific">Mycetomoellerius zeteki</name>
    <dbReference type="NCBI Taxonomy" id="64791"/>
    <lineage>
        <taxon>Eukaryota</taxon>
        <taxon>Metazoa</taxon>
        <taxon>Ecdysozoa</taxon>
        <taxon>Arthropoda</taxon>
        <taxon>Hexapoda</taxon>
        <taxon>Insecta</taxon>
        <taxon>Pterygota</taxon>
        <taxon>Neoptera</taxon>
        <taxon>Endopterygota</taxon>
        <taxon>Hymenoptera</taxon>
        <taxon>Apocrita</taxon>
        <taxon>Aculeata</taxon>
        <taxon>Formicoidea</taxon>
        <taxon>Formicidae</taxon>
        <taxon>Myrmicinae</taxon>
        <taxon>Mycetomoellerius</taxon>
    </lineage>
</organism>
<dbReference type="AlphaFoldDB" id="A0A151X9U6"/>
<accession>A0A151X9U6</accession>
<dbReference type="FunFam" id="3.40.50.970:FF:000013">
    <property type="entry name" value="Pyruvate dehydrogenase E1 component subunit alpha"/>
    <property type="match status" value="1"/>
</dbReference>
<keyword evidence="4 7" id="KW-0786">Thiamine pyrophosphate</keyword>
<evidence type="ECO:0000259" key="9">
    <source>
        <dbReference type="Pfam" id="PF00676"/>
    </source>
</evidence>
<dbReference type="GO" id="GO:0006086">
    <property type="term" value="P:pyruvate decarboxylation to acetyl-CoA"/>
    <property type="evidence" value="ECO:0007669"/>
    <property type="project" value="InterPro"/>
</dbReference>
<keyword evidence="5 7" id="KW-0670">Pyruvate</keyword>
<evidence type="ECO:0000256" key="2">
    <source>
        <dbReference type="ARBA" id="ARBA00022946"/>
    </source>
</evidence>
<dbReference type="InterPro" id="IPR029061">
    <property type="entry name" value="THDP-binding"/>
</dbReference>
<dbReference type="Pfam" id="PF00676">
    <property type="entry name" value="E1_dh"/>
    <property type="match status" value="1"/>
</dbReference>
<dbReference type="STRING" id="64791.A0A151X9U6"/>
<dbReference type="InterPro" id="IPR029063">
    <property type="entry name" value="SAM-dependent_MTases_sf"/>
</dbReference>
<keyword evidence="11" id="KW-1185">Reference proteome</keyword>
<dbReference type="PANTHER" id="PTHR11516:SF60">
    <property type="entry name" value="PYRUVATE DEHYDROGENASE E1 COMPONENT SUBUNIT ALPHA"/>
    <property type="match status" value="1"/>
</dbReference>
<dbReference type="InterPro" id="IPR001017">
    <property type="entry name" value="DH_E1"/>
</dbReference>
<evidence type="ECO:0000256" key="5">
    <source>
        <dbReference type="ARBA" id="ARBA00023317"/>
    </source>
</evidence>
<dbReference type="SUPFAM" id="SSF52518">
    <property type="entry name" value="Thiamin diphosphate-binding fold (THDP-binding)"/>
    <property type="match status" value="1"/>
</dbReference>
<feature type="compositionally biased region" description="Polar residues" evidence="8">
    <location>
        <begin position="157"/>
        <end position="171"/>
    </location>
</feature>
<sequence length="1250" mass="142987">MLSGVHLSTGRAMSTSGSSSKSLDDVEIEIVVDTETRKTSIFALYAKIFRLLLTAQIPNFSLLSEELRNKELEKLILPSDEEWRHRVYHSLVELQREKDAEPAQDKRENHTGIFCLRMEDSKRRMTRKNSQDWEWRPTGAREKGHLPKGRRDESKNIVGSSNAVSETSADGSMTEARIEPGWRINDILLAAKVLQNARPSPNYANEAEMRRVFGLVYDVLRYKNILNRTLEDGGFWYRNDALKQREREVWLLLYDMQGRKFAHRRGSACETREKIFETVGLKDIEDALLKAKTHLAAIIHLDDRFHVHLDELLPTHLRIAEGISWTNEGAIASGWINTMRVLSKNEFIKDMSKLKLQLCNDTETGELDENKYVFDPICPKMINLHDKTREKLAVSDLVRDHRFIFLERSLCLGAATLAQAIRVARLCGPVVLTHSIAPRHTGYLAGLLADIEDAGRLLAFGVGDRRCEYEAYLTNLGVTLQQCRMFSEKYISSPPSVELERATVVLATPPCSYTGVRDIVDLAVARGGDISLLESLTSDTAGGIKQPRALLAEQFSTLKYALTRPNIQFLIYEVHTILPSETTEMIHQVVEYANQLAMEKYIREHLVTYSLSKSSILYFVALQPKRKTLSKDGKIPKSIKTDVYRQEQSREHWEDQSQTQHEQMFLCKQEDEEDEKSLDTTDIVIPDSDLFEVGTIDEIYGETNEHTLDPGCFIAVIKRKEMMQFDSLFMIKVAESKGLFGDPDKERNPKQKTEIPSAARQTLQISRRGFKRVKVEIDRVAAPTHAWMLRATNKRQPCPRHSRHIVRDEKLLSMQIYETRKRDARRWWRDVIAFLVHSKSHRDTRKDSQFYATRSDPLTQKPLYPFHAKKMPLRIIGICNIFIRPFFFSFFSPPISAFLVEIFFQKYDLYRLDKGPLEKSTLNMKDATYALKTMNYIRRMENRAAELYRQRLINGFLHLYVGQEAIAVGLKMALAERDTVITAYRCHGFAVVFGISSRSVLAELMGRKTGAAKGKGGSMHMYAPRFYGGDGIVGGQVPIGTGIALAHKYNGTGAVSFTMYGDGAASQGQIYEAWNMAKLWNLPAVYICENNRYGMGTAVHRHSANTRLYTRGDLVPGIKVDGMKVMDVREAIRFSRDYALRNGPIVLEMVTYRYFGHSMSDPGYSYRTREEIKAVQTEQDPIMLFTKLLVEKGLMTEKDIENIRTSVYEEVDQEMEQAKADQWPEISELSTDVYVKPLEKIRGKVPWELL</sequence>
<dbReference type="EC" id="1.2.4.1" evidence="7"/>
<comment type="function">
    <text evidence="7">The pyruvate dehydrogenase complex catalyzes the overall conversion of pyruvate to acetyl-CoA and CO(2).</text>
</comment>
<dbReference type="Gene3D" id="3.40.50.150">
    <property type="entry name" value="Vaccinia Virus protein VP39"/>
    <property type="match status" value="1"/>
</dbReference>
<comment type="cofactor">
    <cofactor evidence="1 7">
        <name>thiamine diphosphate</name>
        <dbReference type="ChEBI" id="CHEBI:58937"/>
    </cofactor>
</comment>
<evidence type="ECO:0000256" key="8">
    <source>
        <dbReference type="SAM" id="MobiDB-lite"/>
    </source>
</evidence>
<feature type="compositionally biased region" description="Basic and acidic residues" evidence="8">
    <location>
        <begin position="126"/>
        <end position="155"/>
    </location>
</feature>
<feature type="compositionally biased region" description="Low complexity" evidence="8">
    <location>
        <begin position="8"/>
        <end position="20"/>
    </location>
</feature>
<dbReference type="NCBIfam" id="TIGR03182">
    <property type="entry name" value="PDH_E1_alph_y"/>
    <property type="match status" value="1"/>
</dbReference>
<dbReference type="EMBL" id="KQ982365">
    <property type="protein sequence ID" value="KYQ57133.1"/>
    <property type="molecule type" value="Genomic_DNA"/>
</dbReference>
<dbReference type="CDD" id="cd02000">
    <property type="entry name" value="TPP_E1_PDC_ADC_BCADC"/>
    <property type="match status" value="1"/>
</dbReference>
<dbReference type="Proteomes" id="UP000075809">
    <property type="component" value="Unassembled WGS sequence"/>
</dbReference>
<keyword evidence="2" id="KW-0809">Transit peptide</keyword>